<feature type="transmembrane region" description="Helical" evidence="6">
    <location>
        <begin position="174"/>
        <end position="193"/>
    </location>
</feature>
<evidence type="ECO:0000313" key="9">
    <source>
        <dbReference type="WBParaSite" id="Pan_g11839.t1"/>
    </source>
</evidence>
<dbReference type="SUPFAM" id="SSF81321">
    <property type="entry name" value="Family A G protein-coupled receptor-like"/>
    <property type="match status" value="1"/>
</dbReference>
<dbReference type="PANTHER" id="PTHR23128">
    <property type="entry name" value="SERPENTINE RECEPTOR, CLASS E (EPSILON)-RELATED"/>
    <property type="match status" value="1"/>
</dbReference>
<feature type="transmembrane region" description="Helical" evidence="6">
    <location>
        <begin position="141"/>
        <end position="162"/>
    </location>
</feature>
<organism evidence="8 9">
    <name type="scientific">Panagrellus redivivus</name>
    <name type="common">Microworm</name>
    <dbReference type="NCBI Taxonomy" id="6233"/>
    <lineage>
        <taxon>Eukaryota</taxon>
        <taxon>Metazoa</taxon>
        <taxon>Ecdysozoa</taxon>
        <taxon>Nematoda</taxon>
        <taxon>Chromadorea</taxon>
        <taxon>Rhabditida</taxon>
        <taxon>Tylenchina</taxon>
        <taxon>Panagrolaimomorpha</taxon>
        <taxon>Panagrolaimoidea</taxon>
        <taxon>Panagrolaimidae</taxon>
        <taxon>Panagrellus</taxon>
    </lineage>
</organism>
<dbReference type="CDD" id="cd00637">
    <property type="entry name" value="7tm_classA_rhodopsin-like"/>
    <property type="match status" value="1"/>
</dbReference>
<dbReference type="PROSITE" id="PS50262">
    <property type="entry name" value="G_PROTEIN_RECEP_F1_2"/>
    <property type="match status" value="1"/>
</dbReference>
<keyword evidence="2 6" id="KW-0812">Transmembrane</keyword>
<feature type="transmembrane region" description="Helical" evidence="6">
    <location>
        <begin position="93"/>
        <end position="121"/>
    </location>
</feature>
<feature type="transmembrane region" description="Helical" evidence="6">
    <location>
        <begin position="321"/>
        <end position="341"/>
    </location>
</feature>
<feature type="transmembrane region" description="Helical" evidence="6">
    <location>
        <begin position="222"/>
        <end position="244"/>
    </location>
</feature>
<feature type="transmembrane region" description="Helical" evidence="6">
    <location>
        <begin position="277"/>
        <end position="301"/>
    </location>
</feature>
<evidence type="ECO:0000256" key="6">
    <source>
        <dbReference type="SAM" id="Phobius"/>
    </source>
</evidence>
<name>A0A7E4UR62_PANRE</name>
<dbReference type="PANTHER" id="PTHR23128:SF145">
    <property type="entry name" value="SERPENTINE RECEPTOR, CLASS E (EPSILON)"/>
    <property type="match status" value="1"/>
</dbReference>
<evidence type="ECO:0000313" key="8">
    <source>
        <dbReference type="Proteomes" id="UP000492821"/>
    </source>
</evidence>
<feature type="transmembrane region" description="Helical" evidence="6">
    <location>
        <begin position="57"/>
        <end position="81"/>
    </location>
</feature>
<feature type="region of interest" description="Disordered" evidence="5">
    <location>
        <begin position="401"/>
        <end position="420"/>
    </location>
</feature>
<evidence type="ECO:0000256" key="2">
    <source>
        <dbReference type="ARBA" id="ARBA00022692"/>
    </source>
</evidence>
<dbReference type="Proteomes" id="UP000492821">
    <property type="component" value="Unassembled WGS sequence"/>
</dbReference>
<dbReference type="WBParaSite" id="Pan_g11839.t1">
    <property type="protein sequence ID" value="Pan_g11839.t1"/>
    <property type="gene ID" value="Pan_g11839"/>
</dbReference>
<dbReference type="InterPro" id="IPR019408">
    <property type="entry name" value="7TM_GPCR_serpentine_rcpt_Srab"/>
</dbReference>
<keyword evidence="4 6" id="KW-0472">Membrane</keyword>
<dbReference type="GO" id="GO:0016020">
    <property type="term" value="C:membrane"/>
    <property type="evidence" value="ECO:0007669"/>
    <property type="project" value="UniProtKB-SubCell"/>
</dbReference>
<evidence type="ECO:0000256" key="3">
    <source>
        <dbReference type="ARBA" id="ARBA00022989"/>
    </source>
</evidence>
<sequence length="420" mass="46926">MATSTMSAITSAISSSTTAIASTVSTSTMASTISTLDEEVAAIKAMSVRERIGVKTVVIYGFELPLILIGLIMSVAVGTILKNTRCFHQNLRFLMLNFVFGFVLVILSRFAIILPSFLSYAANLDLCPFAYSQTATHIHDVGLYVVSLNIIAMVLERTWATVYVRRYENVMTPVFGAVLITLMWVFAAIYTAASTMVGEPSQVTPYLVGCQQRLTNKNMQTYFLGALFALDATAMLMFFILLCVNRSRYKEAPNGSSIQYALSFRYQLAENIRTTKLLFPLVLTYISCSFIAVILLTMAAFQSKNLPLFERYMVSSTWGQSFDIMFAIGSIGLPNVVIFGHPSLRRDFRKMIQTRMSRRCRAAPSRMPQVKAVNGDRLIRTASEEQAISFQNLNDMWNVGKDKEDKPKRSFSKSSIKTVY</sequence>
<keyword evidence="3 6" id="KW-1133">Transmembrane helix</keyword>
<proteinExistence type="predicted"/>
<evidence type="ECO:0000256" key="5">
    <source>
        <dbReference type="SAM" id="MobiDB-lite"/>
    </source>
</evidence>
<evidence type="ECO:0000259" key="7">
    <source>
        <dbReference type="PROSITE" id="PS50262"/>
    </source>
</evidence>
<feature type="domain" description="G-protein coupled receptors family 1 profile" evidence="7">
    <location>
        <begin position="73"/>
        <end position="337"/>
    </location>
</feature>
<evidence type="ECO:0000256" key="4">
    <source>
        <dbReference type="ARBA" id="ARBA00023136"/>
    </source>
</evidence>
<dbReference type="Pfam" id="PF10292">
    <property type="entry name" value="7TM_GPCR_Srab"/>
    <property type="match status" value="1"/>
</dbReference>
<keyword evidence="8" id="KW-1185">Reference proteome</keyword>
<evidence type="ECO:0000256" key="1">
    <source>
        <dbReference type="ARBA" id="ARBA00004141"/>
    </source>
</evidence>
<accession>A0A7E4UR62</accession>
<reference evidence="8" key="1">
    <citation type="journal article" date="2013" name="Genetics">
        <title>The draft genome and transcriptome of Panagrellus redivivus are shaped by the harsh demands of a free-living lifestyle.</title>
        <authorList>
            <person name="Srinivasan J."/>
            <person name="Dillman A.R."/>
            <person name="Macchietto M.G."/>
            <person name="Heikkinen L."/>
            <person name="Lakso M."/>
            <person name="Fracchia K.M."/>
            <person name="Antoshechkin I."/>
            <person name="Mortazavi A."/>
            <person name="Wong G."/>
            <person name="Sternberg P.W."/>
        </authorList>
    </citation>
    <scope>NUCLEOTIDE SEQUENCE [LARGE SCALE GENOMIC DNA]</scope>
    <source>
        <strain evidence="8">MT8872</strain>
    </source>
</reference>
<reference evidence="9" key="2">
    <citation type="submission" date="2020-10" db="UniProtKB">
        <authorList>
            <consortium name="WormBaseParasite"/>
        </authorList>
    </citation>
    <scope>IDENTIFICATION</scope>
</reference>
<protein>
    <submittedName>
        <fullName evidence="9">G_PROTEIN_RECEP_F1_2 domain-containing protein</fullName>
    </submittedName>
</protein>
<dbReference type="Gene3D" id="1.20.1070.10">
    <property type="entry name" value="Rhodopsin 7-helix transmembrane proteins"/>
    <property type="match status" value="1"/>
</dbReference>
<dbReference type="AlphaFoldDB" id="A0A7E4UR62"/>
<comment type="subcellular location">
    <subcellularLocation>
        <location evidence="1">Membrane</location>
        <topology evidence="1">Multi-pass membrane protein</topology>
    </subcellularLocation>
</comment>
<dbReference type="InterPro" id="IPR017452">
    <property type="entry name" value="GPCR_Rhodpsn_7TM"/>
</dbReference>